<reference evidence="2" key="1">
    <citation type="submission" date="2021-04" db="EMBL/GenBank/DDBJ databases">
        <title>Proteiniclasticum sedimins sp. nov., an obligate anaerobic bacterium isolated from anaerobic sludge.</title>
        <authorList>
            <person name="Liu J."/>
        </authorList>
    </citation>
    <scope>NUCLEOTIDE SEQUENCE</scope>
    <source>
        <strain evidence="2">BAD-10</strain>
    </source>
</reference>
<evidence type="ECO:0000259" key="1">
    <source>
        <dbReference type="Pfam" id="PF12957"/>
    </source>
</evidence>
<evidence type="ECO:0000313" key="3">
    <source>
        <dbReference type="Proteomes" id="UP000675379"/>
    </source>
</evidence>
<proteinExistence type="predicted"/>
<organism evidence="2 3">
    <name type="scientific">Proteiniclasticum sediminis</name>
    <dbReference type="NCBI Taxonomy" id="2804028"/>
    <lineage>
        <taxon>Bacteria</taxon>
        <taxon>Bacillati</taxon>
        <taxon>Bacillota</taxon>
        <taxon>Clostridia</taxon>
        <taxon>Eubacteriales</taxon>
        <taxon>Clostridiaceae</taxon>
        <taxon>Proteiniclasticum</taxon>
    </lineage>
</organism>
<protein>
    <submittedName>
        <fullName evidence="2">DUF3846 domain-containing protein</fullName>
    </submittedName>
</protein>
<evidence type="ECO:0000313" key="2">
    <source>
        <dbReference type="EMBL" id="MBR0577361.1"/>
    </source>
</evidence>
<gene>
    <name evidence="2" type="ORF">KCG48_13675</name>
</gene>
<dbReference type="InterPro" id="IPR024559">
    <property type="entry name" value="DUF3846"/>
</dbReference>
<sequence>MDVLIVEPEKVPRMASITGDLNSLQQVVGGYIEAVYPYDDPVAIVCHEEGKLIGLPLNRKLEDYDIIAGTFIVCGLGEEDFDSLSPELAEKYREKFADPEIFMKMGSRIVAIPIKPKDELHVAKPKQKPTEPEL</sequence>
<dbReference type="Proteomes" id="UP000675379">
    <property type="component" value="Unassembled WGS sequence"/>
</dbReference>
<dbReference type="Pfam" id="PF12957">
    <property type="entry name" value="DUF3846"/>
    <property type="match status" value="1"/>
</dbReference>
<dbReference type="RefSeq" id="WP_211802755.1">
    <property type="nucleotide sequence ID" value="NZ_JAGSCS010000028.1"/>
</dbReference>
<keyword evidence="3" id="KW-1185">Reference proteome</keyword>
<accession>A0A941HRF7</accession>
<feature type="domain" description="DUF3846" evidence="1">
    <location>
        <begin position="1"/>
        <end position="96"/>
    </location>
</feature>
<dbReference type="EMBL" id="JAGSCS010000028">
    <property type="protein sequence ID" value="MBR0577361.1"/>
    <property type="molecule type" value="Genomic_DNA"/>
</dbReference>
<comment type="caution">
    <text evidence="2">The sequence shown here is derived from an EMBL/GenBank/DDBJ whole genome shotgun (WGS) entry which is preliminary data.</text>
</comment>
<name>A0A941HRF7_9CLOT</name>
<dbReference type="AlphaFoldDB" id="A0A941HRF7"/>